<dbReference type="Gene3D" id="1.10.287.130">
    <property type="match status" value="1"/>
</dbReference>
<evidence type="ECO:0000256" key="8">
    <source>
        <dbReference type="ARBA" id="ARBA00022777"/>
    </source>
</evidence>
<keyword evidence="6 13" id="KW-0812">Transmembrane</keyword>
<comment type="subcellular location">
    <subcellularLocation>
        <location evidence="2">Membrane</location>
        <topology evidence="2">Multi-pass membrane protein</topology>
    </subcellularLocation>
</comment>
<dbReference type="GO" id="GO:0005886">
    <property type="term" value="C:plasma membrane"/>
    <property type="evidence" value="ECO:0007669"/>
    <property type="project" value="TreeGrafter"/>
</dbReference>
<accession>F5RHR7</accession>
<evidence type="ECO:0000313" key="16">
    <source>
        <dbReference type="Proteomes" id="UP000005019"/>
    </source>
</evidence>
<dbReference type="Gene3D" id="3.30.565.10">
    <property type="entry name" value="Histidine kinase-like ATPase, C-terminal domain"/>
    <property type="match status" value="1"/>
</dbReference>
<proteinExistence type="predicted"/>
<dbReference type="PRINTS" id="PR00344">
    <property type="entry name" value="BCTRLSENSOR"/>
</dbReference>
<dbReference type="InterPro" id="IPR036097">
    <property type="entry name" value="HisK_dim/P_sf"/>
</dbReference>
<dbReference type="PANTHER" id="PTHR45436:SF14">
    <property type="entry name" value="SENSOR PROTEIN QSEC"/>
    <property type="match status" value="1"/>
</dbReference>
<evidence type="ECO:0000256" key="12">
    <source>
        <dbReference type="ARBA" id="ARBA00023136"/>
    </source>
</evidence>
<protein>
    <recommendedName>
        <fullName evidence="3">histidine kinase</fullName>
        <ecNumber evidence="3">2.7.13.3</ecNumber>
    </recommendedName>
</protein>
<evidence type="ECO:0000256" key="2">
    <source>
        <dbReference type="ARBA" id="ARBA00004141"/>
    </source>
</evidence>
<dbReference type="InterPro" id="IPR003661">
    <property type="entry name" value="HisK_dim/P_dom"/>
</dbReference>
<evidence type="ECO:0000256" key="11">
    <source>
        <dbReference type="ARBA" id="ARBA00023012"/>
    </source>
</evidence>
<keyword evidence="4" id="KW-0597">Phosphoprotein</keyword>
<dbReference type="eggNOG" id="COG2205">
    <property type="taxonomic scope" value="Bacteria"/>
</dbReference>
<dbReference type="SUPFAM" id="SSF55874">
    <property type="entry name" value="ATPase domain of HSP90 chaperone/DNA topoisomerase II/histidine kinase"/>
    <property type="match status" value="1"/>
</dbReference>
<dbReference type="CDD" id="cd00082">
    <property type="entry name" value="HisKA"/>
    <property type="match status" value="1"/>
</dbReference>
<name>F5RHR7_METUF</name>
<evidence type="ECO:0000256" key="4">
    <source>
        <dbReference type="ARBA" id="ARBA00022553"/>
    </source>
</evidence>
<dbReference type="SUPFAM" id="SSF47384">
    <property type="entry name" value="Homodimeric domain of signal transducing histidine kinase"/>
    <property type="match status" value="1"/>
</dbReference>
<dbReference type="OrthoDB" id="8583694at2"/>
<dbReference type="InterPro" id="IPR004358">
    <property type="entry name" value="Sig_transdc_His_kin-like_C"/>
</dbReference>
<dbReference type="Pfam" id="PF08521">
    <property type="entry name" value="2CSK_N"/>
    <property type="match status" value="1"/>
</dbReference>
<dbReference type="EC" id="2.7.13.3" evidence="3"/>
<evidence type="ECO:0000256" key="1">
    <source>
        <dbReference type="ARBA" id="ARBA00000085"/>
    </source>
</evidence>
<dbReference type="InterPro" id="IPR005467">
    <property type="entry name" value="His_kinase_dom"/>
</dbReference>
<dbReference type="GO" id="GO:0005524">
    <property type="term" value="F:ATP binding"/>
    <property type="evidence" value="ECO:0007669"/>
    <property type="project" value="UniProtKB-KW"/>
</dbReference>
<keyword evidence="12 13" id="KW-0472">Membrane</keyword>
<dbReference type="STRING" id="1000565.METUNv1_03865"/>
<dbReference type="GO" id="GO:0000155">
    <property type="term" value="F:phosphorelay sensor kinase activity"/>
    <property type="evidence" value="ECO:0007669"/>
    <property type="project" value="InterPro"/>
</dbReference>
<keyword evidence="5" id="KW-0808">Transferase</keyword>
<feature type="transmembrane region" description="Helical" evidence="13">
    <location>
        <begin position="12"/>
        <end position="33"/>
    </location>
</feature>
<comment type="catalytic activity">
    <reaction evidence="1">
        <text>ATP + protein L-histidine = ADP + protein N-phospho-L-histidine.</text>
        <dbReference type="EC" id="2.7.13.3"/>
    </reaction>
</comment>
<evidence type="ECO:0000256" key="3">
    <source>
        <dbReference type="ARBA" id="ARBA00012438"/>
    </source>
</evidence>
<reference evidence="15 16" key="1">
    <citation type="journal article" date="2011" name="J. Bacteriol.">
        <title>Genome sequence of Methyloversatilis universalis FAM5T, a methylotrophic representative of the order Rhodocyclales.</title>
        <authorList>
            <person name="Kittichotirat W."/>
            <person name="Good N.M."/>
            <person name="Hall R."/>
            <person name="Bringel F."/>
            <person name="Lajus A."/>
            <person name="Medigue C."/>
            <person name="Smalley N.E."/>
            <person name="Beck D."/>
            <person name="Bumgarner R."/>
            <person name="Vuilleumier S."/>
            <person name="Kalyuzhnaya M.G."/>
        </authorList>
    </citation>
    <scope>NUCLEOTIDE SEQUENCE [LARGE SCALE GENOMIC DNA]</scope>
    <source>
        <strain evidence="16">ATCC BAA-1314 / JCM 13912 / FAM5</strain>
    </source>
</reference>
<dbReference type="InterPro" id="IPR036890">
    <property type="entry name" value="HATPase_C_sf"/>
</dbReference>
<dbReference type="InterPro" id="IPR003594">
    <property type="entry name" value="HATPase_dom"/>
</dbReference>
<dbReference type="SMART" id="SM00388">
    <property type="entry name" value="HisKA"/>
    <property type="match status" value="1"/>
</dbReference>
<keyword evidence="10 13" id="KW-1133">Transmembrane helix</keyword>
<evidence type="ECO:0000256" key="9">
    <source>
        <dbReference type="ARBA" id="ARBA00022840"/>
    </source>
</evidence>
<keyword evidence="7" id="KW-0547">Nucleotide-binding</keyword>
<keyword evidence="9" id="KW-0067">ATP-binding</keyword>
<gene>
    <name evidence="15" type="ORF">METUNv1_03865</name>
</gene>
<dbReference type="InterPro" id="IPR013727">
    <property type="entry name" value="2CSK_N"/>
</dbReference>
<dbReference type="InterPro" id="IPR050428">
    <property type="entry name" value="TCS_sensor_his_kinase"/>
</dbReference>
<dbReference type="Proteomes" id="UP000005019">
    <property type="component" value="Unassembled WGS sequence"/>
</dbReference>
<feature type="domain" description="Histidine kinase" evidence="14">
    <location>
        <begin position="284"/>
        <end position="494"/>
    </location>
</feature>
<dbReference type="AlphaFoldDB" id="F5RHR7"/>
<evidence type="ECO:0000256" key="13">
    <source>
        <dbReference type="SAM" id="Phobius"/>
    </source>
</evidence>
<evidence type="ECO:0000256" key="5">
    <source>
        <dbReference type="ARBA" id="ARBA00022679"/>
    </source>
</evidence>
<evidence type="ECO:0000259" key="14">
    <source>
        <dbReference type="PROSITE" id="PS50109"/>
    </source>
</evidence>
<dbReference type="Pfam" id="PF00512">
    <property type="entry name" value="HisKA"/>
    <property type="match status" value="1"/>
</dbReference>
<dbReference type="EMBL" id="AFHG01000059">
    <property type="protein sequence ID" value="EGK69899.1"/>
    <property type="molecule type" value="Genomic_DNA"/>
</dbReference>
<dbReference type="Pfam" id="PF02518">
    <property type="entry name" value="HATPase_c"/>
    <property type="match status" value="1"/>
</dbReference>
<dbReference type="RefSeq" id="WP_008064573.1">
    <property type="nucleotide sequence ID" value="NZ_AFHG01000059.1"/>
</dbReference>
<feature type="transmembrane region" description="Helical" evidence="13">
    <location>
        <begin position="208"/>
        <end position="228"/>
    </location>
</feature>
<dbReference type="SMART" id="SM00387">
    <property type="entry name" value="HATPase_c"/>
    <property type="match status" value="1"/>
</dbReference>
<evidence type="ECO:0000313" key="15">
    <source>
        <dbReference type="EMBL" id="EGK69899.1"/>
    </source>
</evidence>
<keyword evidence="11" id="KW-0902">Two-component regulatory system</keyword>
<evidence type="ECO:0000256" key="6">
    <source>
        <dbReference type="ARBA" id="ARBA00022692"/>
    </source>
</evidence>
<dbReference type="PANTHER" id="PTHR45436">
    <property type="entry name" value="SENSOR HISTIDINE KINASE YKOH"/>
    <property type="match status" value="1"/>
</dbReference>
<organism evidence="15 16">
    <name type="scientific">Methyloversatilis universalis (strain ATCC BAA-1314 / DSM 25237 / JCM 13912 / CCUG 52030 / FAM5)</name>
    <dbReference type="NCBI Taxonomy" id="1000565"/>
    <lineage>
        <taxon>Bacteria</taxon>
        <taxon>Pseudomonadati</taxon>
        <taxon>Pseudomonadota</taxon>
        <taxon>Betaproteobacteria</taxon>
        <taxon>Nitrosomonadales</taxon>
        <taxon>Sterolibacteriaceae</taxon>
        <taxon>Methyloversatilis</taxon>
    </lineage>
</organism>
<comment type="caution">
    <text evidence="15">The sequence shown here is derived from an EMBL/GenBank/DDBJ whole genome shotgun (WGS) entry which is preliminary data.</text>
</comment>
<keyword evidence="16" id="KW-1185">Reference proteome</keyword>
<dbReference type="PROSITE" id="PS50109">
    <property type="entry name" value="HIS_KIN"/>
    <property type="match status" value="1"/>
</dbReference>
<evidence type="ECO:0000256" key="7">
    <source>
        <dbReference type="ARBA" id="ARBA00022741"/>
    </source>
</evidence>
<sequence>MRALQGVSLRVLLLAGSAFILLFVLGTSALLAVRAGQDEADELFDARLATSARVLESLMARQVEHATINAPLVMSLPVPLELEAGERDRQLGSPQQLSWAAVLQDWLFGHHDIETPLGHEYETHIAYQIWSDYENFGSDGFRLLARSSSAPSMPMAPMRAGFSDHDLAGSLWRVFVLHSGDVWIQVGERVDAREELSAKLGWATGAPLLIGLGVLLLLNGLLIGYGLAPLSDLAERIAHRSPRDDQPLTLTWVPAEMAPVLSALNALFGRVRDALARERRFIDAAAHELRTPLAALRIHAQNARRAEDPARLNRSLDSLLEGVARTVHLAEQMLAHSRAGRGTQDIPLSLREVVRDAVAQRHLSCEASGHALELQAGEEPLTVIGDANSLSSMVGNLIDNAQRYAPAGTAIRLELQRDGDQARLVVSDAGPGIPQDLRERVFEPYFRIPGSAGSGSGLGLAIVREVVEYLGGQIALGEAEGGGLRVELRLPLAPD</sequence>
<keyword evidence="8" id="KW-0418">Kinase</keyword>
<evidence type="ECO:0000256" key="10">
    <source>
        <dbReference type="ARBA" id="ARBA00022989"/>
    </source>
</evidence>